<evidence type="ECO:0000313" key="3">
    <source>
        <dbReference type="EMBL" id="QQS98578.1"/>
    </source>
</evidence>
<organism evidence="3 4">
    <name type="scientific">Peribacillus psychrosaccharolyticus</name>
    <name type="common">Bacillus psychrosaccharolyticus</name>
    <dbReference type="NCBI Taxonomy" id="1407"/>
    <lineage>
        <taxon>Bacteria</taxon>
        <taxon>Bacillati</taxon>
        <taxon>Bacillota</taxon>
        <taxon>Bacilli</taxon>
        <taxon>Bacillales</taxon>
        <taxon>Bacillaceae</taxon>
        <taxon>Peribacillus</taxon>
    </lineage>
</organism>
<protein>
    <submittedName>
        <fullName evidence="3">VWA domain-containing protein</fullName>
    </submittedName>
</protein>
<feature type="domain" description="VWFA" evidence="2">
    <location>
        <begin position="136"/>
        <end position="325"/>
    </location>
</feature>
<dbReference type="EMBL" id="CP068053">
    <property type="protein sequence ID" value="QQS98578.1"/>
    <property type="molecule type" value="Genomic_DNA"/>
</dbReference>
<accession>A0A974NIU8</accession>
<dbReference type="AlphaFoldDB" id="A0A974NIU8"/>
<dbReference type="PROSITE" id="PS50234">
    <property type="entry name" value="VWFA"/>
    <property type="match status" value="1"/>
</dbReference>
<dbReference type="SUPFAM" id="SSF53300">
    <property type="entry name" value="vWA-like"/>
    <property type="match status" value="1"/>
</dbReference>
<proteinExistence type="predicted"/>
<evidence type="ECO:0000256" key="1">
    <source>
        <dbReference type="SAM" id="MobiDB-lite"/>
    </source>
</evidence>
<evidence type="ECO:0000259" key="2">
    <source>
        <dbReference type="PROSITE" id="PS50234"/>
    </source>
</evidence>
<keyword evidence="4" id="KW-1185">Reference proteome</keyword>
<evidence type="ECO:0000313" key="4">
    <source>
        <dbReference type="Proteomes" id="UP000595254"/>
    </source>
</evidence>
<dbReference type="InterPro" id="IPR002035">
    <property type="entry name" value="VWF_A"/>
</dbReference>
<dbReference type="SMART" id="SM00327">
    <property type="entry name" value="VWA"/>
    <property type="match status" value="1"/>
</dbReference>
<dbReference type="Gene3D" id="3.40.50.410">
    <property type="entry name" value="von Willebrand factor, type A domain"/>
    <property type="match status" value="1"/>
</dbReference>
<name>A0A974NIU8_PERPY</name>
<dbReference type="PROSITE" id="PS51257">
    <property type="entry name" value="PROKAR_LIPOPROTEIN"/>
    <property type="match status" value="1"/>
</dbReference>
<dbReference type="Proteomes" id="UP000595254">
    <property type="component" value="Chromosome"/>
</dbReference>
<feature type="region of interest" description="Disordered" evidence="1">
    <location>
        <begin position="20"/>
        <end position="56"/>
    </location>
</feature>
<sequence>MRKMVMIMLGAVLLAGCQDGQSVDKKKPGETESISTTNNSEDEGTKEDEKVEFPTSSTDAVDIVKQPEGIKVKETDAAEKSVMEKFPAENLTNEELVNGLVYWFAMDYSSIDKLLTDYEPNFAEYEGKEQEEKIQNVAIHLDSSGSMIGAVRDGVKMDLAKKAIQSFGEDFPEDSYLSLRTYGHKGNNENSGKKLSCSSTELMYEPSHYDEGTFNEALNKFKPTGWTPLANSVKAGYEDLKVKADENTSNSLFIVSDGIETCGGDPAAAAKELADSDLKVKVYIIGFNVDDEGQKQLKEAAKAGNGKYFTVNSKIELENSLTNLLSEAKAGYKRNFSLSQYYTATNFHSVKLSKEVDELRTEFIERMRDETTFYIEAINELKNQGKIDNAQAESVENIVNERQENVLAYITQLAEEAQMRIKKKLEILQAEADKR</sequence>
<dbReference type="RefSeq" id="WP_051387229.1">
    <property type="nucleotide sequence ID" value="NZ_CP068053.1"/>
</dbReference>
<dbReference type="InterPro" id="IPR036465">
    <property type="entry name" value="vWFA_dom_sf"/>
</dbReference>
<dbReference type="KEGG" id="ppsr:I6J18_12530"/>
<reference evidence="3 4" key="1">
    <citation type="submission" date="2021-01" db="EMBL/GenBank/DDBJ databases">
        <title>FDA dAtabase for Regulatory Grade micrObial Sequences (FDA-ARGOS): Supporting development and validation of Infectious Disease Dx tests.</title>
        <authorList>
            <person name="Nelson B."/>
            <person name="Plummer A."/>
            <person name="Tallon L."/>
            <person name="Sadzewicz L."/>
            <person name="Zhao X."/>
            <person name="Boylan J."/>
            <person name="Ott S."/>
            <person name="Bowen H."/>
            <person name="Vavikolanu K."/>
            <person name="Mehta A."/>
            <person name="Aluvathingal J."/>
            <person name="Nadendla S."/>
            <person name="Myers T."/>
            <person name="Yan Y."/>
            <person name="Sichtig H."/>
        </authorList>
    </citation>
    <scope>NUCLEOTIDE SEQUENCE [LARGE SCALE GENOMIC DNA]</scope>
    <source>
        <strain evidence="3 4">FDAARGOS_1161</strain>
    </source>
</reference>
<gene>
    <name evidence="3" type="ORF">I6J18_12530</name>
</gene>